<dbReference type="SUPFAM" id="SSF54373">
    <property type="entry name" value="FAD-linked reductases, C-terminal domain"/>
    <property type="match status" value="1"/>
</dbReference>
<protein>
    <submittedName>
        <fullName evidence="2">NAD(P)/FAD-dependent oxidoreductase</fullName>
    </submittedName>
</protein>
<name>A0ABN3VFY6_9PSEU</name>
<accession>A0ABN3VFY6</accession>
<dbReference type="RefSeq" id="WP_344680868.1">
    <property type="nucleotide sequence ID" value="NZ_BAAAUX010000014.1"/>
</dbReference>
<feature type="domain" description="Amine oxidase" evidence="1">
    <location>
        <begin position="13"/>
        <end position="432"/>
    </location>
</feature>
<dbReference type="EMBL" id="BAAAUX010000014">
    <property type="protein sequence ID" value="GAA2796615.1"/>
    <property type="molecule type" value="Genomic_DNA"/>
</dbReference>
<proteinExistence type="predicted"/>
<evidence type="ECO:0000259" key="1">
    <source>
        <dbReference type="Pfam" id="PF01593"/>
    </source>
</evidence>
<dbReference type="PANTHER" id="PTHR42923">
    <property type="entry name" value="PROTOPORPHYRINOGEN OXIDASE"/>
    <property type="match status" value="1"/>
</dbReference>
<dbReference type="Gene3D" id="3.50.50.60">
    <property type="entry name" value="FAD/NAD(P)-binding domain"/>
    <property type="match status" value="1"/>
</dbReference>
<evidence type="ECO:0000313" key="3">
    <source>
        <dbReference type="Proteomes" id="UP001500979"/>
    </source>
</evidence>
<comment type="caution">
    <text evidence="2">The sequence shown here is derived from an EMBL/GenBank/DDBJ whole genome shotgun (WGS) entry which is preliminary data.</text>
</comment>
<dbReference type="InterPro" id="IPR050464">
    <property type="entry name" value="Zeta_carotene_desat/Oxidored"/>
</dbReference>
<sequence length="444" mass="47887">MTDLDVAVVGAGIAGLTAAHELTRAGLDVRVFEVEPRVGGRMSSFRHEGYTIDQGAEQISLRGYRATWELLRRQRMTADEIPLIGKSIGVWRRGRAHPGIAERTGVLTGAGLSPRARLDLARFMAWASGRKGEFDPDRPESTPLGSRTIAEFARSYHPDLHDYLFQPLAGCFFGWDTERSTAASMVSLLLAVGDTGCWRTYSEGMDSLALSLAEDLDVVTGAAVQEVVSAGETARLVVDGRAVTARSVLLCVPAPVAARLHGNPPGRELAFLRASTFTPVLKVSCLLDRPLVPESAKPLYILLTPEAEDDMLSGIVVDHAKHPGRAPEGRGLLSLLANARSVPTLLDAPREDVIRWLTGAARQYLPGLAEANVGNFVHSFRHGLPEATPEALQHRSAFMNRDPGPVDYAGDWVMVRPASEGAVRSGALAASRTLARLRSRRVAA</sequence>
<dbReference type="SUPFAM" id="SSF51905">
    <property type="entry name" value="FAD/NAD(P)-binding domain"/>
    <property type="match status" value="1"/>
</dbReference>
<reference evidence="2 3" key="1">
    <citation type="journal article" date="2019" name="Int. J. Syst. Evol. Microbiol.">
        <title>The Global Catalogue of Microorganisms (GCM) 10K type strain sequencing project: providing services to taxonomists for standard genome sequencing and annotation.</title>
        <authorList>
            <consortium name="The Broad Institute Genomics Platform"/>
            <consortium name="The Broad Institute Genome Sequencing Center for Infectious Disease"/>
            <person name="Wu L."/>
            <person name="Ma J."/>
        </authorList>
    </citation>
    <scope>NUCLEOTIDE SEQUENCE [LARGE SCALE GENOMIC DNA]</scope>
    <source>
        <strain evidence="2 3">JCM 9383</strain>
    </source>
</reference>
<organism evidence="2 3">
    <name type="scientific">Saccharopolyspora taberi</name>
    <dbReference type="NCBI Taxonomy" id="60895"/>
    <lineage>
        <taxon>Bacteria</taxon>
        <taxon>Bacillati</taxon>
        <taxon>Actinomycetota</taxon>
        <taxon>Actinomycetes</taxon>
        <taxon>Pseudonocardiales</taxon>
        <taxon>Pseudonocardiaceae</taxon>
        <taxon>Saccharopolyspora</taxon>
    </lineage>
</organism>
<dbReference type="PRINTS" id="PR00419">
    <property type="entry name" value="ADXRDTASE"/>
</dbReference>
<evidence type="ECO:0000313" key="2">
    <source>
        <dbReference type="EMBL" id="GAA2796615.1"/>
    </source>
</evidence>
<dbReference type="InterPro" id="IPR036188">
    <property type="entry name" value="FAD/NAD-bd_sf"/>
</dbReference>
<gene>
    <name evidence="2" type="ORF">GCM10010470_34680</name>
</gene>
<dbReference type="InterPro" id="IPR002937">
    <property type="entry name" value="Amino_oxidase"/>
</dbReference>
<dbReference type="Pfam" id="PF01593">
    <property type="entry name" value="Amino_oxidase"/>
    <property type="match status" value="1"/>
</dbReference>
<dbReference type="Proteomes" id="UP001500979">
    <property type="component" value="Unassembled WGS sequence"/>
</dbReference>
<keyword evidence="3" id="KW-1185">Reference proteome</keyword>